<dbReference type="AlphaFoldDB" id="A0AB73IEI5"/>
<dbReference type="Proteomes" id="UP001229486">
    <property type="component" value="Unassembled WGS sequence"/>
</dbReference>
<dbReference type="RefSeq" id="WP_392393945.1">
    <property type="nucleotide sequence ID" value="NZ_JAURTK010000003.1"/>
</dbReference>
<dbReference type="EC" id="1.6.5.2" evidence="4"/>
<dbReference type="Pfam" id="PF02525">
    <property type="entry name" value="Flavodoxin_2"/>
    <property type="match status" value="1"/>
</dbReference>
<dbReference type="SUPFAM" id="SSF52218">
    <property type="entry name" value="Flavoproteins"/>
    <property type="match status" value="1"/>
</dbReference>
<comment type="similarity">
    <text evidence="1">Belongs to the NAD(P)H dehydrogenase (quinone) family.</text>
</comment>
<evidence type="ECO:0000256" key="2">
    <source>
        <dbReference type="ARBA" id="ARBA00023002"/>
    </source>
</evidence>
<dbReference type="GO" id="GO:0005829">
    <property type="term" value="C:cytosol"/>
    <property type="evidence" value="ECO:0007669"/>
    <property type="project" value="TreeGrafter"/>
</dbReference>
<protein>
    <submittedName>
        <fullName evidence="4">NAD(P)H dehydrogenase (Quinone)</fullName>
        <ecNumber evidence="4">1.6.5.2</ecNumber>
    </submittedName>
</protein>
<reference evidence="4" key="1">
    <citation type="submission" date="2023-07" db="EMBL/GenBank/DDBJ databases">
        <title>Sorghum-associated microbial communities from plants grown in Nebraska, USA.</title>
        <authorList>
            <person name="Schachtman D."/>
        </authorList>
    </citation>
    <scope>NUCLEOTIDE SEQUENCE</scope>
    <source>
        <strain evidence="4">DS1061</strain>
    </source>
</reference>
<dbReference type="GO" id="GO:0003955">
    <property type="term" value="F:NAD(P)H dehydrogenase (quinone) activity"/>
    <property type="evidence" value="ECO:0007669"/>
    <property type="project" value="UniProtKB-EC"/>
</dbReference>
<sequence length="235" mass="26575">MNNVLIVHAHPEPKSFCTALAHAAIEEFEGRSCSVTLSDLYAQRFNPVASADDFESRSAPDYLVYSLEQRHGLKQGTLNAEIVREVDRVLAADTVVFVFPVYWFSTPAILKGWIDRVFLSGAFYGGKRIYERGSMVGKRAVTAITLGGRDHMFGPRALHGELVRGMMRHFFQGTLGYVGFDVVEPFVGYHVPYCPDAERDRIMSDWRAYIATLDQQPLMKMPDLSKFDDVFRPLE</sequence>
<evidence type="ECO:0000313" key="4">
    <source>
        <dbReference type="EMBL" id="MDP9647787.1"/>
    </source>
</evidence>
<evidence type="ECO:0000256" key="1">
    <source>
        <dbReference type="ARBA" id="ARBA00006252"/>
    </source>
</evidence>
<dbReference type="PANTHER" id="PTHR10204:SF34">
    <property type="entry name" value="NAD(P)H DEHYDROGENASE [QUINONE] 1 ISOFORM 1"/>
    <property type="match status" value="1"/>
</dbReference>
<dbReference type="PANTHER" id="PTHR10204">
    <property type="entry name" value="NAD P H OXIDOREDUCTASE-RELATED"/>
    <property type="match status" value="1"/>
</dbReference>
<name>A0AB73IEI5_9BURK</name>
<comment type="caution">
    <text evidence="4">The sequence shown here is derived from an EMBL/GenBank/DDBJ whole genome shotgun (WGS) entry which is preliminary data.</text>
</comment>
<evidence type="ECO:0000259" key="3">
    <source>
        <dbReference type="Pfam" id="PF02525"/>
    </source>
</evidence>
<organism evidence="4 5">
    <name type="scientific">Paraburkholderia caledonica</name>
    <dbReference type="NCBI Taxonomy" id="134536"/>
    <lineage>
        <taxon>Bacteria</taxon>
        <taxon>Pseudomonadati</taxon>
        <taxon>Pseudomonadota</taxon>
        <taxon>Betaproteobacteria</taxon>
        <taxon>Burkholderiales</taxon>
        <taxon>Burkholderiaceae</taxon>
        <taxon>Paraburkholderia</taxon>
    </lineage>
</organism>
<dbReference type="EMBL" id="JAURTK010000003">
    <property type="protein sequence ID" value="MDP9647787.1"/>
    <property type="molecule type" value="Genomic_DNA"/>
</dbReference>
<dbReference type="InterPro" id="IPR051545">
    <property type="entry name" value="NAD(P)H_dehydrogenase_qn"/>
</dbReference>
<dbReference type="Gene3D" id="3.40.50.360">
    <property type="match status" value="1"/>
</dbReference>
<dbReference type="InterPro" id="IPR029039">
    <property type="entry name" value="Flavoprotein-like_sf"/>
</dbReference>
<dbReference type="InterPro" id="IPR003680">
    <property type="entry name" value="Flavodoxin_fold"/>
</dbReference>
<gene>
    <name evidence="4" type="ORF">J2793_003233</name>
</gene>
<evidence type="ECO:0000313" key="5">
    <source>
        <dbReference type="Proteomes" id="UP001229486"/>
    </source>
</evidence>
<feature type="domain" description="Flavodoxin-like fold" evidence="3">
    <location>
        <begin position="3"/>
        <end position="203"/>
    </location>
</feature>
<proteinExistence type="inferred from homology"/>
<accession>A0AB73IEI5</accession>
<keyword evidence="2 4" id="KW-0560">Oxidoreductase</keyword>